<dbReference type="EMBL" id="FWFU01000001">
    <property type="protein sequence ID" value="SLN18191.1"/>
    <property type="molecule type" value="Genomic_DNA"/>
</dbReference>
<evidence type="ECO:0000313" key="2">
    <source>
        <dbReference type="EMBL" id="SLN18191.1"/>
    </source>
</evidence>
<gene>
    <name evidence="2" type="ORF">ROH8110_00540</name>
</gene>
<evidence type="ECO:0000313" key="3">
    <source>
        <dbReference type="Proteomes" id="UP000193207"/>
    </source>
</evidence>
<reference evidence="2 3" key="1">
    <citation type="submission" date="2017-03" db="EMBL/GenBank/DDBJ databases">
        <authorList>
            <person name="Afonso C.L."/>
            <person name="Miller P.J."/>
            <person name="Scott M.A."/>
            <person name="Spackman E."/>
            <person name="Goraichik I."/>
            <person name="Dimitrov K.M."/>
            <person name="Suarez D.L."/>
            <person name="Swayne D.E."/>
        </authorList>
    </citation>
    <scope>NUCLEOTIDE SEQUENCE [LARGE SCALE GENOMIC DNA]</scope>
    <source>
        <strain evidence="2 3">CECT 8110</strain>
    </source>
</reference>
<proteinExistence type="predicted"/>
<dbReference type="RefSeq" id="WP_085816224.1">
    <property type="nucleotide sequence ID" value="NZ_FWFU01000001.1"/>
</dbReference>
<protein>
    <recommendedName>
        <fullName evidence="4">DUF2155 domain-containing protein</fullName>
    </recommendedName>
</protein>
<dbReference type="Pfam" id="PF09923">
    <property type="entry name" value="DUF2155"/>
    <property type="match status" value="1"/>
</dbReference>
<dbReference type="InterPro" id="IPR019225">
    <property type="entry name" value="DUF2155"/>
</dbReference>
<dbReference type="OrthoDB" id="9810376at2"/>
<evidence type="ECO:0008006" key="4">
    <source>
        <dbReference type="Google" id="ProtNLM"/>
    </source>
</evidence>
<sequence>MKLRAAILSLALALAAGVATQAQEVSIGTGAVLRGLDKINGTSVDLTLAAGESGALGKLTVTLQECRYPAGDAAADAFAFLTVTEPKVETPVFKGWMIASSPALNAMQHARYDVWVLRCRTE</sequence>
<evidence type="ECO:0000256" key="1">
    <source>
        <dbReference type="SAM" id="SignalP"/>
    </source>
</evidence>
<keyword evidence="1" id="KW-0732">Signal</keyword>
<dbReference type="Proteomes" id="UP000193207">
    <property type="component" value="Unassembled WGS sequence"/>
</dbReference>
<name>A0A1X6YEL2_9RHOB</name>
<feature type="chain" id="PRO_5012869176" description="DUF2155 domain-containing protein" evidence="1">
    <location>
        <begin position="22"/>
        <end position="122"/>
    </location>
</feature>
<feature type="signal peptide" evidence="1">
    <location>
        <begin position="1"/>
        <end position="21"/>
    </location>
</feature>
<dbReference type="AlphaFoldDB" id="A0A1X6YEL2"/>
<organism evidence="2 3">
    <name type="scientific">Roseovarius halotolerans</name>
    <dbReference type="NCBI Taxonomy" id="505353"/>
    <lineage>
        <taxon>Bacteria</taxon>
        <taxon>Pseudomonadati</taxon>
        <taxon>Pseudomonadota</taxon>
        <taxon>Alphaproteobacteria</taxon>
        <taxon>Rhodobacterales</taxon>
        <taxon>Roseobacteraceae</taxon>
        <taxon>Roseovarius</taxon>
    </lineage>
</organism>
<accession>A0A1X6YEL2</accession>
<keyword evidence="3" id="KW-1185">Reference proteome</keyword>